<dbReference type="EMBL" id="JAIGNK010000001">
    <property type="protein sequence ID" value="MBX7456633.1"/>
    <property type="molecule type" value="Genomic_DNA"/>
</dbReference>
<dbReference type="InterPro" id="IPR001096">
    <property type="entry name" value="Peptidase_C13"/>
</dbReference>
<keyword evidence="1" id="KW-1133">Transmembrane helix</keyword>
<evidence type="ECO:0000256" key="1">
    <source>
        <dbReference type="SAM" id="Phobius"/>
    </source>
</evidence>
<gene>
    <name evidence="2" type="ORF">K3152_00075</name>
</gene>
<sequence length="456" mass="49352">MNAMTASVPSITKASPHVEAESSCEVTEDIADDEADIAYSRSLLAPLVATWFAAVVLRLLCAAQSEEPWIEVQLAFEVPAVYVMAACLAGWIYRSVPAALQLAKHALSVMAAVTLVRLVLMQFGPALDVVDTDIIVAFGACINALVYLLMNRSYFTNRLRSVLMLIAFGLGAVASVWTAELNMKVTLYALSQGAEEQQAREIESIAPDRLWQSQHGLVEQSAKLLSAASSEEGRVYLIAVAPDGTQELFVRESRRALEAFGSRFGDNLRMSVLLSNDGASPTEVPLATNPNLEQIAQVIAEDADPARDMLAVYLTSHGSEDAALSTYLPDYTALEGITAPRLRSVLAKTGVAKRLVVVSACYSGSWIAPLASDDSIVITAARKDRTSYGCDDSREMTVFAEMFFKGDAVETKPLEHAFKEARERIAADEAGMAITPSEPQVHVGKNMRGVWETQPE</sequence>
<dbReference type="Gene3D" id="3.40.50.1460">
    <property type="match status" value="1"/>
</dbReference>
<feature type="transmembrane region" description="Helical" evidence="1">
    <location>
        <begin position="162"/>
        <end position="179"/>
    </location>
</feature>
<feature type="transmembrane region" description="Helical" evidence="1">
    <location>
        <begin position="129"/>
        <end position="150"/>
    </location>
</feature>
<keyword evidence="1" id="KW-0812">Transmembrane</keyword>
<accession>A0ABS7ITG4</accession>
<keyword evidence="3" id="KW-1185">Reference proteome</keyword>
<feature type="transmembrane region" description="Helical" evidence="1">
    <location>
        <begin position="105"/>
        <end position="123"/>
    </location>
</feature>
<name>A0ABS7ITG4_9SPHN</name>
<proteinExistence type="predicted"/>
<organism evidence="2 3">
    <name type="scientific">Qipengyuania polymorpha</name>
    <dbReference type="NCBI Taxonomy" id="2867234"/>
    <lineage>
        <taxon>Bacteria</taxon>
        <taxon>Pseudomonadati</taxon>
        <taxon>Pseudomonadota</taxon>
        <taxon>Alphaproteobacteria</taxon>
        <taxon>Sphingomonadales</taxon>
        <taxon>Erythrobacteraceae</taxon>
        <taxon>Qipengyuania</taxon>
    </lineage>
</organism>
<evidence type="ECO:0000313" key="3">
    <source>
        <dbReference type="Proteomes" id="UP000783253"/>
    </source>
</evidence>
<dbReference type="Proteomes" id="UP000783253">
    <property type="component" value="Unassembled WGS sequence"/>
</dbReference>
<feature type="transmembrane region" description="Helical" evidence="1">
    <location>
        <begin position="72"/>
        <end position="93"/>
    </location>
</feature>
<reference evidence="2 3" key="1">
    <citation type="submission" date="2021-08" db="EMBL/GenBank/DDBJ databases">
        <title>Comparative Genomics Analysis of the Genus Qipengyuania Reveals Extensive Genetic Diversity and Metabolic Versatility, Including the Description of Fifteen Novel Species.</title>
        <authorList>
            <person name="Liu Y."/>
        </authorList>
    </citation>
    <scope>NUCLEOTIDE SEQUENCE [LARGE SCALE GENOMIC DNA]</scope>
    <source>
        <strain evidence="2 3">1NDH17</strain>
    </source>
</reference>
<dbReference type="Pfam" id="PF01650">
    <property type="entry name" value="Peptidase_C13"/>
    <property type="match status" value="1"/>
</dbReference>
<evidence type="ECO:0000313" key="2">
    <source>
        <dbReference type="EMBL" id="MBX7456633.1"/>
    </source>
</evidence>
<protein>
    <submittedName>
        <fullName evidence="2">Caspase family protein</fullName>
    </submittedName>
</protein>
<feature type="transmembrane region" description="Helical" evidence="1">
    <location>
        <begin position="43"/>
        <end position="60"/>
    </location>
</feature>
<keyword evidence="1" id="KW-0472">Membrane</keyword>
<comment type="caution">
    <text evidence="2">The sequence shown here is derived from an EMBL/GenBank/DDBJ whole genome shotgun (WGS) entry which is preliminary data.</text>
</comment>